<gene>
    <name evidence="2" type="ORF">H8S08_11140</name>
</gene>
<comment type="caution">
    <text evidence="2">The sequence shown here is derived from an EMBL/GenBank/DDBJ whole genome shotgun (WGS) entry which is preliminary data.</text>
</comment>
<protein>
    <recommendedName>
        <fullName evidence="1">Thiopeptide-type bacteriocin biosynthesis domain-containing protein</fullName>
    </recommendedName>
</protein>
<feature type="domain" description="Thiopeptide-type bacteriocin biosynthesis" evidence="1">
    <location>
        <begin position="11"/>
        <end position="279"/>
    </location>
</feature>
<accession>A0ABR7CPV0</accession>
<name>A0ABR7CPV0_9BACT</name>
<dbReference type="Proteomes" id="UP000636891">
    <property type="component" value="Unassembled WGS sequence"/>
</dbReference>
<evidence type="ECO:0000259" key="1">
    <source>
        <dbReference type="Pfam" id="PF14028"/>
    </source>
</evidence>
<evidence type="ECO:0000313" key="2">
    <source>
        <dbReference type="EMBL" id="MBC5617562.1"/>
    </source>
</evidence>
<dbReference type="Pfam" id="PF14028">
    <property type="entry name" value="Lant_dehydr_C"/>
    <property type="match status" value="1"/>
</dbReference>
<keyword evidence="3" id="KW-1185">Reference proteome</keyword>
<dbReference type="EMBL" id="JACOOK010000006">
    <property type="protein sequence ID" value="MBC5617562.1"/>
    <property type="molecule type" value="Genomic_DNA"/>
</dbReference>
<proteinExistence type="predicted"/>
<dbReference type="RefSeq" id="WP_186965922.1">
    <property type="nucleotide sequence ID" value="NZ_JACOOK010000006.1"/>
</dbReference>
<dbReference type="NCBIfam" id="TIGR03891">
    <property type="entry name" value="thiopep_ocin"/>
    <property type="match status" value="1"/>
</dbReference>
<dbReference type="InterPro" id="IPR023809">
    <property type="entry name" value="Thiopep_bacteriocin_synth_dom"/>
</dbReference>
<evidence type="ECO:0000313" key="3">
    <source>
        <dbReference type="Proteomes" id="UP000636891"/>
    </source>
</evidence>
<sequence length="291" mass="34201">MQRTFIPGSRWLYFKIYTGHKSADEILSSYLYPAAERLKAEKAISDYFFIRYTDPKFHIRFRFHVPDVQNYGNVFRAMNDCLSPCMERAVIWNVLCDTYQREIERYGASSMELSERLFGVDSRYTLALLGLLAGSPTAEQDRWQLSLRLIDDTLSVFGYAAEDKKELLEKMSVGFKTEFGFTGSTFNKQLNDKFRMQRKSVEGVFDPQADPLGAYADPLEMRLREMESLVVQVSPLIEQESIEKDDYVRSIIHMTMNRLFRSKNRLYEMVIYDFLFRYYQSALARIKYAKK</sequence>
<reference evidence="2 3" key="1">
    <citation type="submission" date="2020-08" db="EMBL/GenBank/DDBJ databases">
        <title>Genome public.</title>
        <authorList>
            <person name="Liu C."/>
            <person name="Sun Q."/>
        </authorList>
    </citation>
    <scope>NUCLEOTIDE SEQUENCE [LARGE SCALE GENOMIC DNA]</scope>
    <source>
        <strain evidence="2 3">New-7</strain>
    </source>
</reference>
<organism evidence="2 3">
    <name type="scientific">Alistipes hominis</name>
    <dbReference type="NCBI Taxonomy" id="2763015"/>
    <lineage>
        <taxon>Bacteria</taxon>
        <taxon>Pseudomonadati</taxon>
        <taxon>Bacteroidota</taxon>
        <taxon>Bacteroidia</taxon>
        <taxon>Bacteroidales</taxon>
        <taxon>Rikenellaceae</taxon>
        <taxon>Alistipes</taxon>
    </lineage>
</organism>